<dbReference type="OrthoDB" id="725917at2"/>
<protein>
    <submittedName>
        <fullName evidence="1">SusD-like starch-binding protein associating with outer membrane</fullName>
    </submittedName>
</protein>
<dbReference type="Pfam" id="PF12771">
    <property type="entry name" value="SusD-like_2"/>
    <property type="match status" value="1"/>
</dbReference>
<keyword evidence="2" id="KW-1185">Reference proteome</keyword>
<accession>A0A495EAR9</accession>
<gene>
    <name evidence="1" type="ORF">CLV91_0083</name>
</gene>
<dbReference type="InterPro" id="IPR041662">
    <property type="entry name" value="SusD-like_2"/>
</dbReference>
<name>A0A495EAR9_9FLAO</name>
<evidence type="ECO:0000313" key="1">
    <source>
        <dbReference type="EMBL" id="RKR14014.1"/>
    </source>
</evidence>
<organism evidence="1 2">
    <name type="scientific">Maribacter vaceletii</name>
    <dbReference type="NCBI Taxonomy" id="1206816"/>
    <lineage>
        <taxon>Bacteria</taxon>
        <taxon>Pseudomonadati</taxon>
        <taxon>Bacteroidota</taxon>
        <taxon>Flavobacteriia</taxon>
        <taxon>Flavobacteriales</taxon>
        <taxon>Flavobacteriaceae</taxon>
        <taxon>Maribacter</taxon>
    </lineage>
</organism>
<comment type="caution">
    <text evidence="1">The sequence shown here is derived from an EMBL/GenBank/DDBJ whole genome shotgun (WGS) entry which is preliminary data.</text>
</comment>
<reference evidence="1 2" key="1">
    <citation type="submission" date="2018-10" db="EMBL/GenBank/DDBJ databases">
        <title>Genomic Encyclopedia of Archaeal and Bacterial Type Strains, Phase II (KMG-II): from individual species to whole genera.</title>
        <authorList>
            <person name="Goeker M."/>
        </authorList>
    </citation>
    <scope>NUCLEOTIDE SEQUENCE [LARGE SCALE GENOMIC DNA]</scope>
    <source>
        <strain evidence="1 2">DSM 25230</strain>
    </source>
</reference>
<dbReference type="RefSeq" id="WP_121065584.1">
    <property type="nucleotide sequence ID" value="NZ_RBIQ01000007.1"/>
</dbReference>
<evidence type="ECO:0000313" key="2">
    <source>
        <dbReference type="Proteomes" id="UP000269412"/>
    </source>
</evidence>
<dbReference type="Gene3D" id="1.25.40.390">
    <property type="match status" value="1"/>
</dbReference>
<dbReference type="SUPFAM" id="SSF48452">
    <property type="entry name" value="TPR-like"/>
    <property type="match status" value="1"/>
</dbReference>
<dbReference type="InterPro" id="IPR011990">
    <property type="entry name" value="TPR-like_helical_dom_sf"/>
</dbReference>
<dbReference type="Proteomes" id="UP000269412">
    <property type="component" value="Unassembled WGS sequence"/>
</dbReference>
<sequence length="472" mass="51785">MKKHIILLFSLVLALSGCEIDESLNRDQKNPTIVPGDALFTNGTRNLFDLMNSCSVNENVFRLYAQYWAQTTYPDESQYNQITRNNGGYIWNTLYRDVLQDLKGSKEVLAEEGASNLTNKNAIISVMEVYAYSVLVDTFGDVPYTEALDPTNSSPKYDDAATIYIDLISKLNTAISDMSGSEGFSSAQDPIYNGDLTKWKKAATSLKLRMGLRLADVNASLAQQTVESISVSDLITTNDDNFGIQYLGSAPNTNPLWVSLVQSGRNDFIAANTYIDVLNPLNDPRRPFFFNTVNGDYVGGTYGSANNASVNSNLSDLMKTPDLIGSIITASEVNFLLAEAVERGYSVTGTAEAYYDAGVSTSILEWGGEQADVDTYLAQTEVAYTTAAGDWKQKIAQQKWIAMFNNGFEGWTTWRIFDTLTFNAPEGQTLADIPTRFLYPVTEATLNGTQLDAAAAAIGGDTKTTKVFWDAQ</sequence>
<dbReference type="AlphaFoldDB" id="A0A495EAR9"/>
<dbReference type="PROSITE" id="PS51257">
    <property type="entry name" value="PROKAR_LIPOPROTEIN"/>
    <property type="match status" value="1"/>
</dbReference>
<proteinExistence type="predicted"/>
<dbReference type="EMBL" id="RBIQ01000007">
    <property type="protein sequence ID" value="RKR14014.1"/>
    <property type="molecule type" value="Genomic_DNA"/>
</dbReference>